<evidence type="ECO:0000313" key="1">
    <source>
        <dbReference type="EMBL" id="OZU89417.1"/>
    </source>
</evidence>
<reference evidence="1 2" key="1">
    <citation type="submission" date="2017-08" db="EMBL/GenBank/DDBJ databases">
        <title>Virgibacillus indicus sp. nov. and Virgibacillus profoundi sp. nov, two moderately halophilic bacteria isolated from marine sediment by using the Microfluidic Streak Plate.</title>
        <authorList>
            <person name="Xu B."/>
            <person name="Hu B."/>
            <person name="Wang J."/>
            <person name="Zhu Y."/>
            <person name="Huang L."/>
            <person name="Du W."/>
            <person name="Huang Y."/>
        </authorList>
    </citation>
    <scope>NUCLEOTIDE SEQUENCE [LARGE SCALE GENOMIC DNA]</scope>
    <source>
        <strain evidence="1 2">IO3-P2-C2</strain>
    </source>
</reference>
<evidence type="ECO:0000313" key="2">
    <source>
        <dbReference type="Proteomes" id="UP000216498"/>
    </source>
</evidence>
<comment type="caution">
    <text evidence="1">The sequence shown here is derived from an EMBL/GenBank/DDBJ whole genome shotgun (WGS) entry which is preliminary data.</text>
</comment>
<accession>A0A265NC70</accession>
<organism evidence="1 2">
    <name type="scientific">Virgibacillus indicus</name>
    <dbReference type="NCBI Taxonomy" id="2024554"/>
    <lineage>
        <taxon>Bacteria</taxon>
        <taxon>Bacillati</taxon>
        <taxon>Bacillota</taxon>
        <taxon>Bacilli</taxon>
        <taxon>Bacillales</taxon>
        <taxon>Bacillaceae</taxon>
        <taxon>Virgibacillus</taxon>
    </lineage>
</organism>
<dbReference type="EMBL" id="NPMS01000002">
    <property type="protein sequence ID" value="OZU89417.1"/>
    <property type="molecule type" value="Genomic_DNA"/>
</dbReference>
<sequence>MKKQYGRYLDETIDFALKLYQLHSIAKEGYDGFMHASECNYFRKGDGTYLRGYSVLTTVNHIEKKTEKKLTFSKDVYLTDNGTLQKFYSVTEWSYCDKCKRTHPYIHRELAKDQTLSENELEKIEEFITASFNLIK</sequence>
<dbReference type="RefSeq" id="WP_094884946.1">
    <property type="nucleotide sequence ID" value="NZ_NPMS01000002.1"/>
</dbReference>
<gene>
    <name evidence="1" type="ORF">CIL03_06810</name>
</gene>
<dbReference type="AlphaFoldDB" id="A0A265NC70"/>
<dbReference type="Proteomes" id="UP000216498">
    <property type="component" value="Unassembled WGS sequence"/>
</dbReference>
<dbReference type="OrthoDB" id="2966339at2"/>
<proteinExistence type="predicted"/>
<keyword evidence="2" id="KW-1185">Reference proteome</keyword>
<protein>
    <submittedName>
        <fullName evidence="1">Uncharacterized protein</fullName>
    </submittedName>
</protein>
<name>A0A265NC70_9BACI</name>